<evidence type="ECO:0000313" key="6">
    <source>
        <dbReference type="EMBL" id="UNP32240.1"/>
    </source>
</evidence>
<evidence type="ECO:0000256" key="1">
    <source>
        <dbReference type="ARBA" id="ARBA00005964"/>
    </source>
</evidence>
<dbReference type="InterPro" id="IPR019826">
    <property type="entry name" value="Carboxylesterase_B_AS"/>
</dbReference>
<evidence type="ECO:0000256" key="4">
    <source>
        <dbReference type="SAM" id="MobiDB-lite"/>
    </source>
</evidence>
<reference evidence="6 7" key="1">
    <citation type="submission" date="2022-03" db="EMBL/GenBank/DDBJ databases">
        <title>Complete genome sequence of Lysobacter capsici VKM B-2533 and Lysobacter gummosus 10.1.1, promising sources of lytic agents.</title>
        <authorList>
            <person name="Tarlachkov S.V."/>
            <person name="Kudryakova I.V."/>
            <person name="Afoshin A.S."/>
            <person name="Leontyevskaya E.A."/>
            <person name="Leontyevskaya N.V."/>
        </authorList>
    </citation>
    <scope>NUCLEOTIDE SEQUENCE [LARGE SCALE GENOMIC DNA]</scope>
    <source>
        <strain evidence="6 7">10.1.1</strain>
    </source>
</reference>
<evidence type="ECO:0000313" key="7">
    <source>
        <dbReference type="Proteomes" id="UP000829194"/>
    </source>
</evidence>
<name>A0ABY3XKS4_9GAMM</name>
<gene>
    <name evidence="6" type="ORF">MOV92_01420</name>
</gene>
<dbReference type="InterPro" id="IPR050309">
    <property type="entry name" value="Type-B_Carboxylest/Lipase"/>
</dbReference>
<feature type="domain" description="Carboxylesterase type B" evidence="5">
    <location>
        <begin position="14"/>
        <end position="485"/>
    </location>
</feature>
<dbReference type="InterPro" id="IPR029058">
    <property type="entry name" value="AB_hydrolase_fold"/>
</dbReference>
<dbReference type="Proteomes" id="UP000829194">
    <property type="component" value="Chromosome"/>
</dbReference>
<organism evidence="6 7">
    <name type="scientific">Lysobacter gummosus</name>
    <dbReference type="NCBI Taxonomy" id="262324"/>
    <lineage>
        <taxon>Bacteria</taxon>
        <taxon>Pseudomonadati</taxon>
        <taxon>Pseudomonadota</taxon>
        <taxon>Gammaproteobacteria</taxon>
        <taxon>Lysobacterales</taxon>
        <taxon>Lysobacteraceae</taxon>
        <taxon>Lysobacter</taxon>
    </lineage>
</organism>
<accession>A0ABY3XKS4</accession>
<keyword evidence="7" id="KW-1185">Reference proteome</keyword>
<evidence type="ECO:0000256" key="3">
    <source>
        <dbReference type="RuleBase" id="RU361235"/>
    </source>
</evidence>
<keyword evidence="2 3" id="KW-0378">Hydrolase</keyword>
<dbReference type="Gene3D" id="3.40.50.1820">
    <property type="entry name" value="alpha/beta hydrolase"/>
    <property type="match status" value="1"/>
</dbReference>
<dbReference type="EC" id="3.1.1.-" evidence="3"/>
<dbReference type="PROSITE" id="PS00941">
    <property type="entry name" value="CARBOXYLESTERASE_B_2"/>
    <property type="match status" value="1"/>
</dbReference>
<dbReference type="PANTHER" id="PTHR11559">
    <property type="entry name" value="CARBOXYLESTERASE"/>
    <property type="match status" value="1"/>
</dbReference>
<protein>
    <recommendedName>
        <fullName evidence="3">Carboxylic ester hydrolase</fullName>
        <ecNumber evidence="3">3.1.1.-</ecNumber>
    </recommendedName>
</protein>
<feature type="region of interest" description="Disordered" evidence="4">
    <location>
        <begin position="1"/>
        <end position="21"/>
    </location>
</feature>
<proteinExistence type="inferred from homology"/>
<sequence length="509" mass="55772">MPHAAFAGGGGTAPLADTRSGRIRGYRDRGIQVFKGVPYGADTAARRFMPALREVPWQGVRDAVEYAASAPQKRADGRISEDCLYLNVFTPALRDGARRPVLVYLHGGGYDSGSGSSPLYDGVNLCRRGDAVVITLNHRLNAFGYLYLAQLGDDRFAWSGNVGQLDLIQALTWVREHAAEFGGDAANVTVFGQSGGGAKIASLMAMPAARGLFHRAMTMSGQQVTAAGPRAATQRAQRFLDELSIAPKDLQRLCTLPFERLVEASRLRDPSPIEDMSLYFGPVLDAKSLHRHPFYPEAPGQSAQIPMLIGNTRDETRAFLGHEAANFDLSWEQLPDKLRDHQYVDLDPHTVIAEYRRLYSDYTPSQVFFAATTAGRSWRAAILEAEARARQGAPTWVYQLDWGSPLNQGRFGAMHTLDIALVFDNTAQPGANTGDGAQARTMAGLMSDALLALARHGDPGHAGLPAWPQYSLQQRQTLLFDVPPRLAHDPRGGERRLYERAPFIQRGTF</sequence>
<dbReference type="InterPro" id="IPR002018">
    <property type="entry name" value="CarbesteraseB"/>
</dbReference>
<dbReference type="Pfam" id="PF00135">
    <property type="entry name" value="COesterase"/>
    <property type="match status" value="1"/>
</dbReference>
<dbReference type="PROSITE" id="PS00122">
    <property type="entry name" value="CARBOXYLESTERASE_B_1"/>
    <property type="match status" value="1"/>
</dbReference>
<dbReference type="EMBL" id="CP093547">
    <property type="protein sequence ID" value="UNP32240.1"/>
    <property type="molecule type" value="Genomic_DNA"/>
</dbReference>
<dbReference type="SUPFAM" id="SSF53474">
    <property type="entry name" value="alpha/beta-Hydrolases"/>
    <property type="match status" value="1"/>
</dbReference>
<evidence type="ECO:0000259" key="5">
    <source>
        <dbReference type="Pfam" id="PF00135"/>
    </source>
</evidence>
<dbReference type="InterPro" id="IPR019819">
    <property type="entry name" value="Carboxylesterase_B_CS"/>
</dbReference>
<evidence type="ECO:0000256" key="2">
    <source>
        <dbReference type="ARBA" id="ARBA00022801"/>
    </source>
</evidence>
<comment type="similarity">
    <text evidence="1 3">Belongs to the type-B carboxylesterase/lipase family.</text>
</comment>